<dbReference type="EMBL" id="CAKMRJ010005523">
    <property type="protein sequence ID" value="CAH1445688.1"/>
    <property type="molecule type" value="Genomic_DNA"/>
</dbReference>
<keyword evidence="3" id="KW-1185">Reference proteome</keyword>
<feature type="chain" id="PRO_5043560852" description="Knottin scorpion toxin-like domain-containing protein" evidence="1">
    <location>
        <begin position="24"/>
        <end position="72"/>
    </location>
</feature>
<dbReference type="Proteomes" id="UP001157418">
    <property type="component" value="Unassembled WGS sequence"/>
</dbReference>
<proteinExistence type="predicted"/>
<organism evidence="2 3">
    <name type="scientific">Lactuca virosa</name>
    <dbReference type="NCBI Taxonomy" id="75947"/>
    <lineage>
        <taxon>Eukaryota</taxon>
        <taxon>Viridiplantae</taxon>
        <taxon>Streptophyta</taxon>
        <taxon>Embryophyta</taxon>
        <taxon>Tracheophyta</taxon>
        <taxon>Spermatophyta</taxon>
        <taxon>Magnoliopsida</taxon>
        <taxon>eudicotyledons</taxon>
        <taxon>Gunneridae</taxon>
        <taxon>Pentapetalae</taxon>
        <taxon>asterids</taxon>
        <taxon>campanulids</taxon>
        <taxon>Asterales</taxon>
        <taxon>Asteraceae</taxon>
        <taxon>Cichorioideae</taxon>
        <taxon>Cichorieae</taxon>
        <taxon>Lactucinae</taxon>
        <taxon>Lactuca</taxon>
    </lineage>
</organism>
<reference evidence="2 3" key="1">
    <citation type="submission" date="2022-01" db="EMBL/GenBank/DDBJ databases">
        <authorList>
            <person name="Xiong W."/>
            <person name="Schranz E."/>
        </authorList>
    </citation>
    <scope>NUCLEOTIDE SEQUENCE [LARGE SCALE GENOMIC DNA]</scope>
</reference>
<comment type="caution">
    <text evidence="2">The sequence shown here is derived from an EMBL/GenBank/DDBJ whole genome shotgun (WGS) entry which is preliminary data.</text>
</comment>
<name>A0AAU9P615_9ASTR</name>
<evidence type="ECO:0000256" key="1">
    <source>
        <dbReference type="SAM" id="SignalP"/>
    </source>
</evidence>
<evidence type="ECO:0000313" key="3">
    <source>
        <dbReference type="Proteomes" id="UP001157418"/>
    </source>
</evidence>
<dbReference type="PROSITE" id="PS51257">
    <property type="entry name" value="PROKAR_LIPOPROTEIN"/>
    <property type="match status" value="1"/>
</dbReference>
<evidence type="ECO:0000313" key="2">
    <source>
        <dbReference type="EMBL" id="CAH1445688.1"/>
    </source>
</evidence>
<keyword evidence="1" id="KW-0732">Signal</keyword>
<sequence>MKNISLVVAVFVLMSFLAIGCNAELCYKDKKIIPGFCTDSKCYNTCKSSFGIGASGHCKNFFTCRCVMQCDN</sequence>
<gene>
    <name evidence="2" type="ORF">LVIROSA_LOCUS31436</name>
</gene>
<protein>
    <recommendedName>
        <fullName evidence="4">Knottin scorpion toxin-like domain-containing protein</fullName>
    </recommendedName>
</protein>
<feature type="signal peptide" evidence="1">
    <location>
        <begin position="1"/>
        <end position="23"/>
    </location>
</feature>
<accession>A0AAU9P615</accession>
<dbReference type="AlphaFoldDB" id="A0AAU9P615"/>
<evidence type="ECO:0008006" key="4">
    <source>
        <dbReference type="Google" id="ProtNLM"/>
    </source>
</evidence>